<feature type="region of interest" description="Disordered" evidence="1">
    <location>
        <begin position="41"/>
        <end position="65"/>
    </location>
</feature>
<dbReference type="Pfam" id="PF06804">
    <property type="entry name" value="Lipoprotein_18"/>
    <property type="match status" value="1"/>
</dbReference>
<dbReference type="AlphaFoldDB" id="A0A1E2V6F9"/>
<dbReference type="OrthoDB" id="6199301at2"/>
<keyword evidence="2" id="KW-0732">Signal</keyword>
<dbReference type="Proteomes" id="UP000094291">
    <property type="component" value="Unassembled WGS sequence"/>
</dbReference>
<feature type="signal peptide" evidence="2">
    <location>
        <begin position="1"/>
        <end position="21"/>
    </location>
</feature>
<feature type="chain" id="PRO_5009119619" description="Outer membrane protein assembly factor BamC" evidence="2">
    <location>
        <begin position="22"/>
        <end position="332"/>
    </location>
</feature>
<evidence type="ECO:0000313" key="3">
    <source>
        <dbReference type="EMBL" id="ODC02600.1"/>
    </source>
</evidence>
<evidence type="ECO:0000256" key="2">
    <source>
        <dbReference type="SAM" id="SignalP"/>
    </source>
</evidence>
<dbReference type="RefSeq" id="WP_068996985.1">
    <property type="nucleotide sequence ID" value="NZ_MDTQ01000001.1"/>
</dbReference>
<dbReference type="STRING" id="197479.BFW38_02590"/>
<dbReference type="EMBL" id="MDTQ01000001">
    <property type="protein sequence ID" value="ODC02600.1"/>
    <property type="molecule type" value="Genomic_DNA"/>
</dbReference>
<evidence type="ECO:0008006" key="5">
    <source>
        <dbReference type="Google" id="ProtNLM"/>
    </source>
</evidence>
<reference evidence="3 4" key="1">
    <citation type="submission" date="2016-08" db="EMBL/GenBank/DDBJ databases">
        <authorList>
            <person name="Seilhamer J.J."/>
        </authorList>
    </citation>
    <scope>NUCLEOTIDE SEQUENCE [LARGE SCALE GENOMIC DNA]</scope>
    <source>
        <strain evidence="3 4">PH27A</strain>
    </source>
</reference>
<name>A0A1E2V6F9_9GAMM</name>
<dbReference type="Gene3D" id="3.30.310.170">
    <property type="entry name" value="Outer membrane protein assembly factor BamC"/>
    <property type="match status" value="1"/>
</dbReference>
<dbReference type="PROSITE" id="PS51257">
    <property type="entry name" value="PROKAR_LIPOPROTEIN"/>
    <property type="match status" value="1"/>
</dbReference>
<organism evidence="3 4">
    <name type="scientific">Terasakiispira papahanaumokuakeensis</name>
    <dbReference type="NCBI Taxonomy" id="197479"/>
    <lineage>
        <taxon>Bacteria</taxon>
        <taxon>Pseudomonadati</taxon>
        <taxon>Pseudomonadota</taxon>
        <taxon>Gammaproteobacteria</taxon>
        <taxon>Oceanospirillales</taxon>
        <taxon>Terasakiispira</taxon>
    </lineage>
</organism>
<evidence type="ECO:0000313" key="4">
    <source>
        <dbReference type="Proteomes" id="UP000094291"/>
    </source>
</evidence>
<evidence type="ECO:0000256" key="1">
    <source>
        <dbReference type="SAM" id="MobiDB-lite"/>
    </source>
</evidence>
<dbReference type="InterPro" id="IPR010653">
    <property type="entry name" value="NlpB/DapX"/>
</dbReference>
<protein>
    <recommendedName>
        <fullName evidence="5">Outer membrane protein assembly factor BamC</fullName>
    </recommendedName>
</protein>
<proteinExistence type="predicted"/>
<keyword evidence="4" id="KW-1185">Reference proteome</keyword>
<comment type="caution">
    <text evidence="3">The sequence shown here is derived from an EMBL/GenBank/DDBJ whole genome shotgun (WGS) entry which is preliminary data.</text>
</comment>
<gene>
    <name evidence="3" type="ORF">BFW38_02590</name>
</gene>
<accession>A0A1E2V6F9</accession>
<dbReference type="InterPro" id="IPR042268">
    <property type="entry name" value="BamC_C"/>
</dbReference>
<sequence length="332" mass="37622">MQSWQKVQCGVLLSISIAVMAGCSASSPYRDRAEDYRHAEPSHYELPPIPGQRDQMPIPQGSTQGYTGDEFIAPRPESMQTGVAERPPVELRKDNQGPWLWVNTGPAKVWPALQRFAEEKNLDVVYTNPRSGELMVRADVGGTPAQRFSLRQGVGRQTSEVRIVSMSSGQALPFSEFDRERMMALEQYLLVTQQQQNGRVSLAAQNLDDGDQVRWVDRDGRRLLVLDFAFDRSWGELQNLLSNGFDEDAQRLDDQDRSQGIFYIHYLARAERDSGFWSWLFGSDNADKAKAYRLVLTPSGDMTELHVEDASGQPADIQVEQELLDWIRRQLT</sequence>